<gene>
    <name evidence="2" type="ORF">SAMN05216174_11796</name>
</gene>
<accession>A0A1G6XGB9</accession>
<evidence type="ECO:0008006" key="4">
    <source>
        <dbReference type="Google" id="ProtNLM"/>
    </source>
</evidence>
<name>A0A1G6XGB9_9PSEU</name>
<feature type="chain" id="PRO_5011591490" description="Neocarzinostatin family protein" evidence="1">
    <location>
        <begin position="28"/>
        <end position="290"/>
    </location>
</feature>
<dbReference type="STRING" id="1271860.SAMN05216174_11796"/>
<organism evidence="2 3">
    <name type="scientific">Actinokineospora iranica</name>
    <dbReference type="NCBI Taxonomy" id="1271860"/>
    <lineage>
        <taxon>Bacteria</taxon>
        <taxon>Bacillati</taxon>
        <taxon>Actinomycetota</taxon>
        <taxon>Actinomycetes</taxon>
        <taxon>Pseudonocardiales</taxon>
        <taxon>Pseudonocardiaceae</taxon>
        <taxon>Actinokineospora</taxon>
    </lineage>
</organism>
<dbReference type="EMBL" id="FMZZ01000017">
    <property type="protein sequence ID" value="SDD77258.1"/>
    <property type="molecule type" value="Genomic_DNA"/>
</dbReference>
<dbReference type="RefSeq" id="WP_228771959.1">
    <property type="nucleotide sequence ID" value="NZ_FMZZ01000017.1"/>
</dbReference>
<protein>
    <recommendedName>
        <fullName evidence="4">Neocarzinostatin family protein</fullName>
    </recommendedName>
</protein>
<feature type="signal peptide" evidence="1">
    <location>
        <begin position="1"/>
        <end position="27"/>
    </location>
</feature>
<evidence type="ECO:0000256" key="1">
    <source>
        <dbReference type="SAM" id="SignalP"/>
    </source>
</evidence>
<sequence length="290" mass="28311">MRQVKAARVLSVIAAAALAAGPLPAAAASPVAAVPPAAVTGEADTPATVAGATTVRLAAAGHADQATGTHTVMTEVGETPATVAGATTTRSGGAGRAPATPAGVAGIGSASFTQDGGAPVEVAPLAVCSLSGPTANTAAEVSVPGLRFGGGDSTCVTTVVDPGDHITATAVEAKGRGFRLSALVPAGGPRLGFDYYRVGCTATRDGTVANWEAGGVAGFGELPNPVPVNHRQDITTAEGVVLATVTFNEIVTPQRPDGSMALTMARIRFQPESGITGEVVVGAAACSPTP</sequence>
<keyword evidence="1" id="KW-0732">Signal</keyword>
<dbReference type="AlphaFoldDB" id="A0A1G6XGB9"/>
<evidence type="ECO:0000313" key="3">
    <source>
        <dbReference type="Proteomes" id="UP000199501"/>
    </source>
</evidence>
<reference evidence="3" key="1">
    <citation type="submission" date="2016-10" db="EMBL/GenBank/DDBJ databases">
        <authorList>
            <person name="Varghese N."/>
            <person name="Submissions S."/>
        </authorList>
    </citation>
    <scope>NUCLEOTIDE SEQUENCE [LARGE SCALE GENOMIC DNA]</scope>
    <source>
        <strain evidence="3">IBRC-M 10403</strain>
    </source>
</reference>
<evidence type="ECO:0000313" key="2">
    <source>
        <dbReference type="EMBL" id="SDD77258.1"/>
    </source>
</evidence>
<keyword evidence="3" id="KW-1185">Reference proteome</keyword>
<proteinExistence type="predicted"/>
<dbReference type="Proteomes" id="UP000199501">
    <property type="component" value="Unassembled WGS sequence"/>
</dbReference>